<dbReference type="InterPro" id="IPR001128">
    <property type="entry name" value="Cyt_P450"/>
</dbReference>
<evidence type="ECO:0000256" key="5">
    <source>
        <dbReference type="ARBA" id="ARBA00023002"/>
    </source>
</evidence>
<dbReference type="SUPFAM" id="SSF48264">
    <property type="entry name" value="Cytochrome P450"/>
    <property type="match status" value="1"/>
</dbReference>
<name>A0A6J1I035_CUCMA</name>
<keyword evidence="9" id="KW-0812">Transmembrane</keyword>
<evidence type="ECO:0000313" key="10">
    <source>
        <dbReference type="Proteomes" id="UP000504608"/>
    </source>
</evidence>
<evidence type="ECO:0000313" key="11">
    <source>
        <dbReference type="RefSeq" id="XP_022970246.1"/>
    </source>
</evidence>
<keyword evidence="3 8" id="KW-0349">Heme</keyword>
<gene>
    <name evidence="11" type="primary">LOC111469255</name>
</gene>
<evidence type="ECO:0000256" key="8">
    <source>
        <dbReference type="PIRSR" id="PIRSR602401-1"/>
    </source>
</evidence>
<dbReference type="PRINTS" id="PR00385">
    <property type="entry name" value="P450"/>
</dbReference>
<protein>
    <submittedName>
        <fullName evidence="11">Cytochrome P450 94C1-like</fullName>
    </submittedName>
</protein>
<keyword evidence="7" id="KW-0503">Monooxygenase</keyword>
<comment type="similarity">
    <text evidence="2">Belongs to the cytochrome P450 family.</text>
</comment>
<dbReference type="GeneID" id="111469255"/>
<proteinExistence type="inferred from homology"/>
<evidence type="ECO:0000256" key="4">
    <source>
        <dbReference type="ARBA" id="ARBA00022723"/>
    </source>
</evidence>
<dbReference type="PRINTS" id="PR00463">
    <property type="entry name" value="EP450I"/>
</dbReference>
<evidence type="ECO:0000256" key="2">
    <source>
        <dbReference type="ARBA" id="ARBA00010617"/>
    </source>
</evidence>
<dbReference type="AlphaFoldDB" id="A0A6J1I035"/>
<dbReference type="GO" id="GO:0004497">
    <property type="term" value="F:monooxygenase activity"/>
    <property type="evidence" value="ECO:0007669"/>
    <property type="project" value="UniProtKB-KW"/>
</dbReference>
<dbReference type="GO" id="GO:0005506">
    <property type="term" value="F:iron ion binding"/>
    <property type="evidence" value="ECO:0007669"/>
    <property type="project" value="InterPro"/>
</dbReference>
<comment type="cofactor">
    <cofactor evidence="1 8">
        <name>heme</name>
        <dbReference type="ChEBI" id="CHEBI:30413"/>
    </cofactor>
</comment>
<evidence type="ECO:0000256" key="9">
    <source>
        <dbReference type="SAM" id="Phobius"/>
    </source>
</evidence>
<sequence length="511" mass="57865">MKERRDQFGKCCNAPSASDHLLHSLPTLVSILFFSFTAAFTVFSFSLFILRLRPCCNCPICHSYLSSTWLASFPNLSDWYAHLLSHSPTATITIHVLSNILTANPDNVHHILKTNFHNYPKGKPFSSILGDLLGHGIFNVDGHSWTFQRKMASLELGSLSVRSHAFHILTSQIQTRLLPILCSNHGMLDLQDIFKRFSFDNICRFSFGLDPGCLSLSLPISEFAVAFDLASRLSAERAITPYPVMWRIKRLFGLGSERKLSDAIKMVDDLAMEVIRHRREIGFSHRNDLLSRFMASIDDDRYLRDIVVSFLLAGRDTVASALTSFFWLLSQNPEVEDEILAESDRVMGPDPDALPSFDNLKDMQYLHAAVYENLRLFPPVQFDSKFAEEDDILPDGTFVQKGTRVTYHPYAMGRMDRIWGSDCLQFKPERWLKNGSFAPVNPFKFPVFQAGLRVCLGKELAVMDVKCTAVVLIRKFKIRLVGTDRVARFAPGLTASWRGGLPVRIEQRTTS</sequence>
<dbReference type="GO" id="GO:0016705">
    <property type="term" value="F:oxidoreductase activity, acting on paired donors, with incorporation or reduction of molecular oxygen"/>
    <property type="evidence" value="ECO:0007669"/>
    <property type="project" value="InterPro"/>
</dbReference>
<dbReference type="CDD" id="cd11064">
    <property type="entry name" value="CYP86A"/>
    <property type="match status" value="1"/>
</dbReference>
<dbReference type="Proteomes" id="UP000504608">
    <property type="component" value="Unplaced"/>
</dbReference>
<evidence type="ECO:0000256" key="1">
    <source>
        <dbReference type="ARBA" id="ARBA00001971"/>
    </source>
</evidence>
<evidence type="ECO:0000256" key="3">
    <source>
        <dbReference type="ARBA" id="ARBA00022617"/>
    </source>
</evidence>
<feature type="binding site" description="axial binding residue" evidence="8">
    <location>
        <position position="455"/>
    </location>
    <ligand>
        <name>heme</name>
        <dbReference type="ChEBI" id="CHEBI:30413"/>
    </ligand>
    <ligandPart>
        <name>Fe</name>
        <dbReference type="ChEBI" id="CHEBI:18248"/>
    </ligandPart>
</feature>
<dbReference type="Gene3D" id="1.10.630.10">
    <property type="entry name" value="Cytochrome P450"/>
    <property type="match status" value="1"/>
</dbReference>
<dbReference type="OrthoDB" id="1470350at2759"/>
<dbReference type="InterPro" id="IPR002401">
    <property type="entry name" value="Cyt_P450_E_grp-I"/>
</dbReference>
<organism evidence="10 11">
    <name type="scientific">Cucurbita maxima</name>
    <name type="common">Pumpkin</name>
    <name type="synonym">Winter squash</name>
    <dbReference type="NCBI Taxonomy" id="3661"/>
    <lineage>
        <taxon>Eukaryota</taxon>
        <taxon>Viridiplantae</taxon>
        <taxon>Streptophyta</taxon>
        <taxon>Embryophyta</taxon>
        <taxon>Tracheophyta</taxon>
        <taxon>Spermatophyta</taxon>
        <taxon>Magnoliopsida</taxon>
        <taxon>eudicotyledons</taxon>
        <taxon>Gunneridae</taxon>
        <taxon>Pentapetalae</taxon>
        <taxon>rosids</taxon>
        <taxon>fabids</taxon>
        <taxon>Cucurbitales</taxon>
        <taxon>Cucurbitaceae</taxon>
        <taxon>Cucurbiteae</taxon>
        <taxon>Cucurbita</taxon>
    </lineage>
</organism>
<dbReference type="GO" id="GO:0020037">
    <property type="term" value="F:heme binding"/>
    <property type="evidence" value="ECO:0007669"/>
    <property type="project" value="InterPro"/>
</dbReference>
<keyword evidence="10" id="KW-1185">Reference proteome</keyword>
<keyword evidence="9" id="KW-0472">Membrane</keyword>
<dbReference type="Pfam" id="PF00067">
    <property type="entry name" value="p450"/>
    <property type="match status" value="1"/>
</dbReference>
<keyword evidence="6 8" id="KW-0408">Iron</keyword>
<accession>A0A6J1I035</accession>
<reference evidence="11" key="1">
    <citation type="submission" date="2025-08" db="UniProtKB">
        <authorList>
            <consortium name="RefSeq"/>
        </authorList>
    </citation>
    <scope>IDENTIFICATION</scope>
    <source>
        <tissue evidence="11">Young leaves</tissue>
    </source>
</reference>
<dbReference type="RefSeq" id="XP_022970246.1">
    <property type="nucleotide sequence ID" value="XM_023114478.1"/>
</dbReference>
<evidence type="ECO:0000256" key="6">
    <source>
        <dbReference type="ARBA" id="ARBA00023004"/>
    </source>
</evidence>
<evidence type="ECO:0000256" key="7">
    <source>
        <dbReference type="ARBA" id="ARBA00023033"/>
    </source>
</evidence>
<dbReference type="KEGG" id="cmax:111469255"/>
<keyword evidence="5" id="KW-0560">Oxidoreductase</keyword>
<keyword evidence="4 8" id="KW-0479">Metal-binding</keyword>
<dbReference type="PANTHER" id="PTHR24296">
    <property type="entry name" value="CYTOCHROME P450"/>
    <property type="match status" value="1"/>
</dbReference>
<feature type="transmembrane region" description="Helical" evidence="9">
    <location>
        <begin position="28"/>
        <end position="50"/>
    </location>
</feature>
<dbReference type="InterPro" id="IPR036396">
    <property type="entry name" value="Cyt_P450_sf"/>
</dbReference>
<keyword evidence="9" id="KW-1133">Transmembrane helix</keyword>